<evidence type="ECO:0000313" key="6">
    <source>
        <dbReference type="EMBL" id="GDY54808.1"/>
    </source>
</evidence>
<keyword evidence="5" id="KW-0472">Membrane</keyword>
<keyword evidence="7" id="KW-1185">Reference proteome</keyword>
<dbReference type="InterPro" id="IPR023171">
    <property type="entry name" value="Na/H_antiporter_dom_sf"/>
</dbReference>
<reference evidence="6 7" key="1">
    <citation type="journal article" date="2020" name="Int. J. Syst. Evol. Microbiol.">
        <title>Reclassification of Streptomyces castelarensis and Streptomyces sporoclivatus as later heterotypic synonyms of Streptomyces antimycoticus.</title>
        <authorList>
            <person name="Komaki H."/>
            <person name="Tamura T."/>
        </authorList>
    </citation>
    <scope>NUCLEOTIDE SEQUENCE [LARGE SCALE GENOMIC DNA]</scope>
    <source>
        <strain evidence="6 7">NBRC 13459</strain>
    </source>
</reference>
<keyword evidence="5" id="KW-0812">Transmembrane</keyword>
<dbReference type="InterPro" id="IPR004670">
    <property type="entry name" value="NhaA"/>
</dbReference>
<dbReference type="Pfam" id="PF06965">
    <property type="entry name" value="Na_H_antiport_1"/>
    <property type="match status" value="1"/>
</dbReference>
<dbReference type="Gene3D" id="1.20.1530.10">
    <property type="entry name" value="Na+/H+ antiporter like domain"/>
    <property type="match status" value="1"/>
</dbReference>
<keyword evidence="3" id="KW-0915">Sodium</keyword>
<name>A0A4D4L8I0_STRVO</name>
<keyword evidence="1" id="KW-0813">Transport</keyword>
<evidence type="ECO:0000256" key="5">
    <source>
        <dbReference type="SAM" id="Phobius"/>
    </source>
</evidence>
<keyword evidence="5" id="KW-1133">Transmembrane helix</keyword>
<gene>
    <name evidence="6" type="ORF">SVIO_054310</name>
</gene>
<proteinExistence type="predicted"/>
<organism evidence="6 7">
    <name type="scientific">Streptomyces violaceusniger</name>
    <dbReference type="NCBI Taxonomy" id="68280"/>
    <lineage>
        <taxon>Bacteria</taxon>
        <taxon>Bacillati</taxon>
        <taxon>Actinomycetota</taxon>
        <taxon>Actinomycetes</taxon>
        <taxon>Kitasatosporales</taxon>
        <taxon>Streptomycetaceae</taxon>
        <taxon>Streptomyces</taxon>
        <taxon>Streptomyces violaceusniger group</taxon>
    </lineage>
</organism>
<evidence type="ECO:0000256" key="2">
    <source>
        <dbReference type="ARBA" id="ARBA00022449"/>
    </source>
</evidence>
<accession>A0A4D4L8I0</accession>
<feature type="transmembrane region" description="Helical" evidence="5">
    <location>
        <begin position="20"/>
        <end position="46"/>
    </location>
</feature>
<dbReference type="EMBL" id="BJHW01000001">
    <property type="protein sequence ID" value="GDY54808.1"/>
    <property type="molecule type" value="Genomic_DNA"/>
</dbReference>
<evidence type="ECO:0000256" key="4">
    <source>
        <dbReference type="ARBA" id="ARBA00023065"/>
    </source>
</evidence>
<dbReference type="GO" id="GO:0006814">
    <property type="term" value="P:sodium ion transport"/>
    <property type="evidence" value="ECO:0007669"/>
    <property type="project" value="InterPro"/>
</dbReference>
<sequence>MAAPTSRKFLGRPSLPERTFVINALRTETVGGVILLVAAIVALVLANTPLSGVYGDIRDFSFGPRRCICVSRSLPGPPTAC</sequence>
<dbReference type="GO" id="GO:0006885">
    <property type="term" value="P:regulation of pH"/>
    <property type="evidence" value="ECO:0007669"/>
    <property type="project" value="InterPro"/>
</dbReference>
<dbReference type="AlphaFoldDB" id="A0A4D4L8I0"/>
<evidence type="ECO:0000256" key="1">
    <source>
        <dbReference type="ARBA" id="ARBA00022448"/>
    </source>
</evidence>
<evidence type="ECO:0000256" key="3">
    <source>
        <dbReference type="ARBA" id="ARBA00023053"/>
    </source>
</evidence>
<protein>
    <submittedName>
        <fullName evidence="6">Uncharacterized protein</fullName>
    </submittedName>
</protein>
<comment type="caution">
    <text evidence="6">The sequence shown here is derived from an EMBL/GenBank/DDBJ whole genome shotgun (WGS) entry which is preliminary data.</text>
</comment>
<evidence type="ECO:0000313" key="7">
    <source>
        <dbReference type="Proteomes" id="UP000301309"/>
    </source>
</evidence>
<dbReference type="GO" id="GO:0016020">
    <property type="term" value="C:membrane"/>
    <property type="evidence" value="ECO:0007669"/>
    <property type="project" value="InterPro"/>
</dbReference>
<keyword evidence="2" id="KW-0050">Antiport</keyword>
<keyword evidence="4" id="KW-0406">Ion transport</keyword>
<dbReference type="GO" id="GO:0015297">
    <property type="term" value="F:antiporter activity"/>
    <property type="evidence" value="ECO:0007669"/>
    <property type="project" value="UniProtKB-KW"/>
</dbReference>
<dbReference type="Proteomes" id="UP000301309">
    <property type="component" value="Unassembled WGS sequence"/>
</dbReference>